<dbReference type="SUPFAM" id="SSF54001">
    <property type="entry name" value="Cysteine proteinases"/>
    <property type="match status" value="1"/>
</dbReference>
<accession>A0ABN7VVH5</accession>
<dbReference type="CDD" id="cd22744">
    <property type="entry name" value="OTU"/>
    <property type="match status" value="1"/>
</dbReference>
<reference evidence="1 2" key="1">
    <citation type="submission" date="2021-06" db="EMBL/GenBank/DDBJ databases">
        <authorList>
            <person name="Kallberg Y."/>
            <person name="Tangrot J."/>
            <person name="Rosling A."/>
        </authorList>
    </citation>
    <scope>NUCLEOTIDE SEQUENCE [LARGE SCALE GENOMIC DNA]</scope>
    <source>
        <strain evidence="1 2">120-4 pot B 10/14</strain>
    </source>
</reference>
<sequence>MRLQHLKAAVRMGSNKVAIDPFTLHNPVFRELIGNVASTTFKSTIIDSEFYNTFVDAEEKFQQLPDDVTRTEFITKIHEAINKLLSEPTKLPLKTASNTTKLKKNQTIQQSNTPLKQNLNITQLSNSKQFEANISKFMNEHFSSYIDVEGDGNCGFRAVAISIGKPEDYWLEIRKLIYKELCIRKSYYIQLFLEKEKEYNKILFTVQWEAGPCGKDHWMSMHSFGYIIANTFQQPVHYFSKYLSLTFLPDNISLNRNTSIIFIYIRERQHFIAAKLKPNVPVPPIVNERIARFGREYEKECKYLQKENLEFN</sequence>
<keyword evidence="2" id="KW-1185">Reference proteome</keyword>
<dbReference type="InterPro" id="IPR038765">
    <property type="entry name" value="Papain-like_cys_pep_sf"/>
</dbReference>
<protein>
    <submittedName>
        <fullName evidence="1">813_t:CDS:1</fullName>
    </submittedName>
</protein>
<organism evidence="1 2">
    <name type="scientific">Gigaspora margarita</name>
    <dbReference type="NCBI Taxonomy" id="4874"/>
    <lineage>
        <taxon>Eukaryota</taxon>
        <taxon>Fungi</taxon>
        <taxon>Fungi incertae sedis</taxon>
        <taxon>Mucoromycota</taxon>
        <taxon>Glomeromycotina</taxon>
        <taxon>Glomeromycetes</taxon>
        <taxon>Diversisporales</taxon>
        <taxon>Gigasporaceae</taxon>
        <taxon>Gigaspora</taxon>
    </lineage>
</organism>
<dbReference type="Gene3D" id="3.90.70.80">
    <property type="match status" value="1"/>
</dbReference>
<proteinExistence type="predicted"/>
<dbReference type="EMBL" id="CAJVQB010023532">
    <property type="protein sequence ID" value="CAG8802122.1"/>
    <property type="molecule type" value="Genomic_DNA"/>
</dbReference>
<gene>
    <name evidence="1" type="ORF">GMARGA_LOCUS23354</name>
</gene>
<name>A0ABN7VVH5_GIGMA</name>
<comment type="caution">
    <text evidence="1">The sequence shown here is derived from an EMBL/GenBank/DDBJ whole genome shotgun (WGS) entry which is preliminary data.</text>
</comment>
<feature type="non-terminal residue" evidence="1">
    <location>
        <position position="312"/>
    </location>
</feature>
<dbReference type="Proteomes" id="UP000789901">
    <property type="component" value="Unassembled WGS sequence"/>
</dbReference>
<evidence type="ECO:0000313" key="1">
    <source>
        <dbReference type="EMBL" id="CAG8802122.1"/>
    </source>
</evidence>
<evidence type="ECO:0000313" key="2">
    <source>
        <dbReference type="Proteomes" id="UP000789901"/>
    </source>
</evidence>